<evidence type="ECO:0000259" key="7">
    <source>
        <dbReference type="Pfam" id="PF02866"/>
    </source>
</evidence>
<dbReference type="AlphaFoldDB" id="A0A9P3H5Z6"/>
<dbReference type="InterPro" id="IPR015955">
    <property type="entry name" value="Lactate_DH/Glyco_Ohase_4_C"/>
</dbReference>
<reference evidence="8" key="2">
    <citation type="journal article" date="2022" name="Microbiol. Resour. Announc.">
        <title>Whole-Genome Sequence of Entomortierella parvispora E1425, a Mucoromycotan Fungus Associated with Burkholderiaceae-Related Endosymbiotic Bacteria.</title>
        <authorList>
            <person name="Herlambang A."/>
            <person name="Guo Y."/>
            <person name="Takashima Y."/>
            <person name="Narisawa K."/>
            <person name="Ohta H."/>
            <person name="Nishizawa T."/>
        </authorList>
    </citation>
    <scope>NUCLEOTIDE SEQUENCE</scope>
    <source>
        <strain evidence="8">E1425</strain>
    </source>
</reference>
<evidence type="ECO:0000313" key="9">
    <source>
        <dbReference type="Proteomes" id="UP000827284"/>
    </source>
</evidence>
<reference evidence="8" key="1">
    <citation type="submission" date="2021-11" db="EMBL/GenBank/DDBJ databases">
        <authorList>
            <person name="Herlambang A."/>
            <person name="Guo Y."/>
            <person name="Takashima Y."/>
            <person name="Nishizawa T."/>
        </authorList>
    </citation>
    <scope>NUCLEOTIDE SEQUENCE</scope>
    <source>
        <strain evidence="8">E1425</strain>
    </source>
</reference>
<feature type="binding site" evidence="4">
    <location>
        <begin position="18"/>
        <end position="23"/>
    </location>
    <ligand>
        <name>NAD(+)</name>
        <dbReference type="ChEBI" id="CHEBI:57540"/>
    </ligand>
</feature>
<protein>
    <recommendedName>
        <fullName evidence="10">L-lactate dehydrogenase</fullName>
    </recommendedName>
</protein>
<evidence type="ECO:0000256" key="1">
    <source>
        <dbReference type="ARBA" id="ARBA00023002"/>
    </source>
</evidence>
<evidence type="ECO:0000313" key="8">
    <source>
        <dbReference type="EMBL" id="GJJ70776.1"/>
    </source>
</evidence>
<evidence type="ECO:0000259" key="6">
    <source>
        <dbReference type="Pfam" id="PF00056"/>
    </source>
</evidence>
<dbReference type="EMBL" id="BQFW01000004">
    <property type="protein sequence ID" value="GJJ70776.1"/>
    <property type="molecule type" value="Genomic_DNA"/>
</dbReference>
<dbReference type="SUPFAM" id="SSF56327">
    <property type="entry name" value="LDH C-terminal domain-like"/>
    <property type="match status" value="1"/>
</dbReference>
<dbReference type="Pfam" id="PF00056">
    <property type="entry name" value="Ldh_1_N"/>
    <property type="match status" value="2"/>
</dbReference>
<gene>
    <name evidence="8" type="ORF">EMPS_03126</name>
</gene>
<dbReference type="InterPro" id="IPR001236">
    <property type="entry name" value="Lactate/malate_DH_N"/>
</dbReference>
<dbReference type="InterPro" id="IPR036291">
    <property type="entry name" value="NAD(P)-bd_dom_sf"/>
</dbReference>
<feature type="binding site" evidence="4">
    <location>
        <position position="124"/>
    </location>
    <ligand>
        <name>NAD(+)</name>
        <dbReference type="ChEBI" id="CHEBI:57540"/>
    </ligand>
</feature>
<dbReference type="PANTHER" id="PTHR43128">
    <property type="entry name" value="L-2-HYDROXYCARBOXYLATE DEHYDROGENASE (NAD(P)(+))"/>
    <property type="match status" value="1"/>
</dbReference>
<dbReference type="OrthoDB" id="6270329at2759"/>
<name>A0A9P3H5Z6_9FUNG</name>
<comment type="caution">
    <text evidence="8">The sequence shown here is derived from an EMBL/GenBank/DDBJ whole genome shotgun (WGS) entry which is preliminary data.</text>
</comment>
<proteinExistence type="inferred from homology"/>
<dbReference type="InterPro" id="IPR022383">
    <property type="entry name" value="Lactate/malate_DH_C"/>
</dbReference>
<accession>A0A9P3H5Z6</accession>
<dbReference type="Gene3D" id="3.90.110.10">
    <property type="entry name" value="Lactate dehydrogenase/glycoside hydrolase, family 4, C-terminal"/>
    <property type="match status" value="1"/>
</dbReference>
<dbReference type="InterPro" id="IPR001557">
    <property type="entry name" value="L-lactate/malate_DH"/>
</dbReference>
<dbReference type="PANTHER" id="PTHR43128:SF16">
    <property type="entry name" value="L-LACTATE DEHYDROGENASE"/>
    <property type="match status" value="1"/>
</dbReference>
<keyword evidence="2 4" id="KW-0520">NAD</keyword>
<keyword evidence="9" id="KW-1185">Reference proteome</keyword>
<dbReference type="SUPFAM" id="SSF51735">
    <property type="entry name" value="NAD(P)-binding Rossmann-fold domains"/>
    <property type="match status" value="1"/>
</dbReference>
<organism evidence="8 9">
    <name type="scientific">Entomortierella parvispora</name>
    <dbReference type="NCBI Taxonomy" id="205924"/>
    <lineage>
        <taxon>Eukaryota</taxon>
        <taxon>Fungi</taxon>
        <taxon>Fungi incertae sedis</taxon>
        <taxon>Mucoromycota</taxon>
        <taxon>Mortierellomycotina</taxon>
        <taxon>Mortierellomycetes</taxon>
        <taxon>Mortierellales</taxon>
        <taxon>Mortierellaceae</taxon>
        <taxon>Entomortierella</taxon>
    </lineage>
</organism>
<feature type="binding site" evidence="4">
    <location>
        <begin position="147"/>
        <end position="149"/>
    </location>
    <ligand>
        <name>NAD(+)</name>
        <dbReference type="ChEBI" id="CHEBI:57540"/>
    </ligand>
</feature>
<dbReference type="PROSITE" id="PS51257">
    <property type="entry name" value="PROKAR_LIPOPROTEIN"/>
    <property type="match status" value="1"/>
</dbReference>
<evidence type="ECO:0008006" key="10">
    <source>
        <dbReference type="Google" id="ProtNLM"/>
    </source>
</evidence>
<feature type="active site" description="Proton acceptor" evidence="3">
    <location>
        <position position="233"/>
    </location>
</feature>
<dbReference type="GO" id="GO:0006089">
    <property type="term" value="P:lactate metabolic process"/>
    <property type="evidence" value="ECO:0007669"/>
    <property type="project" value="TreeGrafter"/>
</dbReference>
<dbReference type="Proteomes" id="UP000827284">
    <property type="component" value="Unassembled WGS sequence"/>
</dbReference>
<evidence type="ECO:0000256" key="4">
    <source>
        <dbReference type="PIRSR" id="PIRSR000102-3"/>
    </source>
</evidence>
<comment type="similarity">
    <text evidence="5">Belongs to the LDH/MDH superfamily.</text>
</comment>
<dbReference type="Pfam" id="PF02866">
    <property type="entry name" value="Ldh_1_C"/>
    <property type="match status" value="1"/>
</dbReference>
<feature type="domain" description="Lactate/malate dehydrogenase N-terminal" evidence="6">
    <location>
        <begin position="13"/>
        <end position="75"/>
    </location>
</feature>
<feature type="domain" description="Lactate/malate dehydrogenase C-terminal" evidence="7">
    <location>
        <begin position="218"/>
        <end position="351"/>
    </location>
</feature>
<feature type="binding site" evidence="4">
    <location>
        <position position="43"/>
    </location>
    <ligand>
        <name>NAD(+)</name>
        <dbReference type="ChEBI" id="CHEBI:57540"/>
    </ligand>
</feature>
<dbReference type="PRINTS" id="PR00086">
    <property type="entry name" value="LLDHDRGNASE"/>
</dbReference>
<keyword evidence="1 5" id="KW-0560">Oxidoreductase</keyword>
<evidence type="ECO:0000256" key="2">
    <source>
        <dbReference type="ARBA" id="ARBA00023027"/>
    </source>
</evidence>
<dbReference type="Gene3D" id="3.40.50.720">
    <property type="entry name" value="NAD(P)-binding Rossmann-like Domain"/>
    <property type="match status" value="1"/>
</dbReference>
<feature type="domain" description="Lactate/malate dehydrogenase N-terminal" evidence="6">
    <location>
        <begin position="95"/>
        <end position="171"/>
    </location>
</feature>
<dbReference type="GO" id="GO:0004459">
    <property type="term" value="F:L-lactate dehydrogenase (NAD+) activity"/>
    <property type="evidence" value="ECO:0007669"/>
    <property type="project" value="TreeGrafter"/>
</dbReference>
<sequence length="384" mass="41502">MNNMRPSAFNSPKVAIIGTGLVGTSVAFACLMRSVASDFILYDIDESFAEGQTLDLEDSAFFSSAKIVTAVSDPYSNADGPGVPNRASALKVPISAVGQADIIVMTAGYRQAPGESRDKLLERNENVLKDVLSKIQPIKQSAILIMVTNPVNIMTFMAQKLSGLPANQVFGSGTTLDTARFRGAIQKALVRKNYSHSSASSCSSDDGAYESDEEDSIGAVDENCINAFIVGDHGDKQVAVWSSATIAGQALTEFPELESKVTQSNIAHQTAHRIYEIVDRKIASGFGIGAIVSELISAIIFDKKIVAPLSVYSERYDACLALPTVLGARGIGRTIHPKLSDQEELAMQEYVRANQEACKHYRKSNMMKRPAETQLVKEQLAREQ</sequence>
<dbReference type="PIRSF" id="PIRSF000102">
    <property type="entry name" value="Lac_mal_DH"/>
    <property type="match status" value="1"/>
</dbReference>
<evidence type="ECO:0000256" key="3">
    <source>
        <dbReference type="PIRSR" id="PIRSR000102-1"/>
    </source>
</evidence>
<evidence type="ECO:0000256" key="5">
    <source>
        <dbReference type="RuleBase" id="RU003369"/>
    </source>
</evidence>